<proteinExistence type="predicted"/>
<evidence type="ECO:0000313" key="1">
    <source>
        <dbReference type="EMBL" id="ETN69861.1"/>
    </source>
</evidence>
<dbReference type="Proteomes" id="UP000053676">
    <property type="component" value="Unassembled WGS sequence"/>
</dbReference>
<evidence type="ECO:0000313" key="2">
    <source>
        <dbReference type="Proteomes" id="UP000053676"/>
    </source>
</evidence>
<accession>W2SLX9</accession>
<protein>
    <submittedName>
        <fullName evidence="1">Uncharacterized protein</fullName>
    </submittedName>
</protein>
<keyword evidence="2" id="KW-1185">Reference proteome</keyword>
<gene>
    <name evidence="1" type="ORF">NECAME_15036</name>
</gene>
<reference evidence="2" key="1">
    <citation type="journal article" date="2014" name="Nat. Genet.">
        <title>Genome of the human hookworm Necator americanus.</title>
        <authorList>
            <person name="Tang Y.T."/>
            <person name="Gao X."/>
            <person name="Rosa B.A."/>
            <person name="Abubucker S."/>
            <person name="Hallsworth-Pepin K."/>
            <person name="Martin J."/>
            <person name="Tyagi R."/>
            <person name="Heizer E."/>
            <person name="Zhang X."/>
            <person name="Bhonagiri-Palsikar V."/>
            <person name="Minx P."/>
            <person name="Warren W.C."/>
            <person name="Wang Q."/>
            <person name="Zhan B."/>
            <person name="Hotez P.J."/>
            <person name="Sternberg P.W."/>
            <person name="Dougall A."/>
            <person name="Gaze S.T."/>
            <person name="Mulvenna J."/>
            <person name="Sotillo J."/>
            <person name="Ranganathan S."/>
            <person name="Rabelo E.M."/>
            <person name="Wilson R.K."/>
            <person name="Felgner P.L."/>
            <person name="Bethony J."/>
            <person name="Hawdon J.M."/>
            <person name="Gasser R.B."/>
            <person name="Loukas A."/>
            <person name="Mitreva M."/>
        </authorList>
    </citation>
    <scope>NUCLEOTIDE SEQUENCE [LARGE SCALE GENOMIC DNA]</scope>
</reference>
<dbReference type="AlphaFoldDB" id="W2SLX9"/>
<dbReference type="KEGG" id="nai:NECAME_15036"/>
<dbReference type="EMBL" id="KI669037">
    <property type="protein sequence ID" value="ETN69861.1"/>
    <property type="molecule type" value="Genomic_DNA"/>
</dbReference>
<name>W2SLX9_NECAM</name>
<sequence>MCLRQQQFHHTQRFSFLPLPPYQVHLHMSRYRQMTALPQVQSCAQKFLHPCQLHPAVHGCSLRSISTFRSL</sequence>
<organism evidence="1 2">
    <name type="scientific">Necator americanus</name>
    <name type="common">Human hookworm</name>
    <dbReference type="NCBI Taxonomy" id="51031"/>
    <lineage>
        <taxon>Eukaryota</taxon>
        <taxon>Metazoa</taxon>
        <taxon>Ecdysozoa</taxon>
        <taxon>Nematoda</taxon>
        <taxon>Chromadorea</taxon>
        <taxon>Rhabditida</taxon>
        <taxon>Rhabditina</taxon>
        <taxon>Rhabditomorpha</taxon>
        <taxon>Strongyloidea</taxon>
        <taxon>Ancylostomatidae</taxon>
        <taxon>Bunostominae</taxon>
        <taxon>Necator</taxon>
    </lineage>
</organism>